<evidence type="ECO:0000256" key="2">
    <source>
        <dbReference type="ARBA" id="ARBA00023125"/>
    </source>
</evidence>
<dbReference type="GO" id="GO:1901135">
    <property type="term" value="P:carbohydrate derivative metabolic process"/>
    <property type="evidence" value="ECO:0007669"/>
    <property type="project" value="InterPro"/>
</dbReference>
<evidence type="ECO:0000256" key="3">
    <source>
        <dbReference type="ARBA" id="ARBA00023163"/>
    </source>
</evidence>
<evidence type="ECO:0000259" key="5">
    <source>
        <dbReference type="PROSITE" id="PS51464"/>
    </source>
</evidence>
<dbReference type="PROSITE" id="PS51071">
    <property type="entry name" value="HTH_RPIR"/>
    <property type="match status" value="1"/>
</dbReference>
<feature type="domain" description="HTH rpiR-type" evidence="4">
    <location>
        <begin position="2"/>
        <end position="78"/>
    </location>
</feature>
<dbReference type="Pfam" id="PF01418">
    <property type="entry name" value="HTH_6"/>
    <property type="match status" value="1"/>
</dbReference>
<organism evidence="6 7">
    <name type="scientific">Bullifex porci</name>
    <dbReference type="NCBI Taxonomy" id="2606638"/>
    <lineage>
        <taxon>Bacteria</taxon>
        <taxon>Pseudomonadati</taxon>
        <taxon>Spirochaetota</taxon>
        <taxon>Spirochaetia</taxon>
        <taxon>Spirochaetales</taxon>
        <taxon>Spirochaetaceae</taxon>
        <taxon>Bullifex</taxon>
    </lineage>
</organism>
<evidence type="ECO:0000256" key="1">
    <source>
        <dbReference type="ARBA" id="ARBA00023015"/>
    </source>
</evidence>
<dbReference type="Pfam" id="PF01380">
    <property type="entry name" value="SIS"/>
    <property type="match status" value="1"/>
</dbReference>
<name>A0A7X2PBI2_9SPIO</name>
<keyword evidence="7" id="KW-1185">Reference proteome</keyword>
<comment type="caution">
    <text evidence="6">The sequence shown here is derived from an EMBL/GenBank/DDBJ whole genome shotgun (WGS) entry which is preliminary data.</text>
</comment>
<keyword evidence="3" id="KW-0804">Transcription</keyword>
<dbReference type="InterPro" id="IPR047640">
    <property type="entry name" value="RpiR-like"/>
</dbReference>
<dbReference type="InterPro" id="IPR000281">
    <property type="entry name" value="HTH_RpiR"/>
</dbReference>
<dbReference type="EMBL" id="VUNN01000004">
    <property type="protein sequence ID" value="MSU05821.1"/>
    <property type="molecule type" value="Genomic_DNA"/>
</dbReference>
<dbReference type="InterPro" id="IPR009057">
    <property type="entry name" value="Homeodomain-like_sf"/>
</dbReference>
<dbReference type="PANTHER" id="PTHR30514:SF1">
    <property type="entry name" value="HTH-TYPE TRANSCRIPTIONAL REGULATOR HEXR-RELATED"/>
    <property type="match status" value="1"/>
</dbReference>
<gene>
    <name evidence="6" type="ORF">FYJ80_03380</name>
</gene>
<reference evidence="6 7" key="1">
    <citation type="submission" date="2019-08" db="EMBL/GenBank/DDBJ databases">
        <title>In-depth cultivation of the pig gut microbiome towards novel bacterial diversity and tailored functional studies.</title>
        <authorList>
            <person name="Wylensek D."/>
            <person name="Hitch T.C.A."/>
            <person name="Clavel T."/>
        </authorList>
    </citation>
    <scope>NUCLEOTIDE SEQUENCE [LARGE SCALE GENOMIC DNA]</scope>
    <source>
        <strain evidence="6 7">NM-380-WT-3C1</strain>
    </source>
</reference>
<protein>
    <submittedName>
        <fullName evidence="6">MurR/RpiR family transcriptional regulator</fullName>
    </submittedName>
</protein>
<feature type="domain" description="SIS" evidence="5">
    <location>
        <begin position="126"/>
        <end position="266"/>
    </location>
</feature>
<dbReference type="Gene3D" id="1.10.10.10">
    <property type="entry name" value="Winged helix-like DNA-binding domain superfamily/Winged helix DNA-binding domain"/>
    <property type="match status" value="1"/>
</dbReference>
<evidence type="ECO:0000259" key="4">
    <source>
        <dbReference type="PROSITE" id="PS51071"/>
    </source>
</evidence>
<dbReference type="RefSeq" id="WP_154424723.1">
    <property type="nucleotide sequence ID" value="NZ_JAQYGB010000082.1"/>
</dbReference>
<proteinExistence type="predicted"/>
<evidence type="ECO:0000313" key="6">
    <source>
        <dbReference type="EMBL" id="MSU05821.1"/>
    </source>
</evidence>
<dbReference type="GO" id="GO:0003700">
    <property type="term" value="F:DNA-binding transcription factor activity"/>
    <property type="evidence" value="ECO:0007669"/>
    <property type="project" value="InterPro"/>
</dbReference>
<dbReference type="InterPro" id="IPR046348">
    <property type="entry name" value="SIS_dom_sf"/>
</dbReference>
<dbReference type="Gene3D" id="3.40.50.10490">
    <property type="entry name" value="Glucose-6-phosphate isomerase like protein, domain 1"/>
    <property type="match status" value="1"/>
</dbReference>
<keyword evidence="1" id="KW-0805">Transcription regulation</keyword>
<dbReference type="InterPro" id="IPR036388">
    <property type="entry name" value="WH-like_DNA-bd_sf"/>
</dbReference>
<dbReference type="Proteomes" id="UP000460549">
    <property type="component" value="Unassembled WGS sequence"/>
</dbReference>
<dbReference type="AlphaFoldDB" id="A0A7X2PBI2"/>
<sequence length="286" mass="31129">MNGILLKIMNNRDYFSSKELEVANAIIRDPGLLLSSTIIEYAEHIKTSPATVTRFCKRMNISGFQELKLLIARAAKDEEVNIGSIESDESKSMETTDGIISNVMNNAISSIHNLNKFLNNDTLESVVSAIKNSRHILICGVGASGVVAKDFHQKLVRIGILSNCDDDFDLAKVQVTSFDSRDLVIAFSYSGMKSEIKSIVSIAKEKGATVIAITRAGSNPIANSANYHIPVAPSEAIFRDGATVSRLQMLIVVDILYQMLINSNSTSALATLKETWRNVASGGKDE</sequence>
<dbReference type="PROSITE" id="PS51464">
    <property type="entry name" value="SIS"/>
    <property type="match status" value="1"/>
</dbReference>
<evidence type="ECO:0000313" key="7">
    <source>
        <dbReference type="Proteomes" id="UP000460549"/>
    </source>
</evidence>
<dbReference type="GO" id="GO:0097367">
    <property type="term" value="F:carbohydrate derivative binding"/>
    <property type="evidence" value="ECO:0007669"/>
    <property type="project" value="InterPro"/>
</dbReference>
<dbReference type="GO" id="GO:0003677">
    <property type="term" value="F:DNA binding"/>
    <property type="evidence" value="ECO:0007669"/>
    <property type="project" value="UniProtKB-KW"/>
</dbReference>
<dbReference type="PANTHER" id="PTHR30514">
    <property type="entry name" value="GLUCOKINASE"/>
    <property type="match status" value="1"/>
</dbReference>
<dbReference type="InterPro" id="IPR035472">
    <property type="entry name" value="RpiR-like_SIS"/>
</dbReference>
<keyword evidence="2" id="KW-0238">DNA-binding</keyword>
<dbReference type="SUPFAM" id="SSF46689">
    <property type="entry name" value="Homeodomain-like"/>
    <property type="match status" value="1"/>
</dbReference>
<dbReference type="CDD" id="cd05013">
    <property type="entry name" value="SIS_RpiR"/>
    <property type="match status" value="1"/>
</dbReference>
<dbReference type="SUPFAM" id="SSF53697">
    <property type="entry name" value="SIS domain"/>
    <property type="match status" value="1"/>
</dbReference>
<dbReference type="InterPro" id="IPR001347">
    <property type="entry name" value="SIS_dom"/>
</dbReference>
<accession>A0A7X2PBI2</accession>